<evidence type="ECO:0008006" key="4">
    <source>
        <dbReference type="Google" id="ProtNLM"/>
    </source>
</evidence>
<dbReference type="GO" id="GO:0006351">
    <property type="term" value="P:DNA-templated transcription"/>
    <property type="evidence" value="ECO:0007669"/>
    <property type="project" value="InterPro"/>
</dbReference>
<keyword evidence="2" id="KW-0804">Transcription</keyword>
<organism evidence="3">
    <name type="scientific">viral metagenome</name>
    <dbReference type="NCBI Taxonomy" id="1070528"/>
    <lineage>
        <taxon>unclassified sequences</taxon>
        <taxon>metagenomes</taxon>
        <taxon>organismal metagenomes</taxon>
    </lineage>
</organism>
<reference evidence="3" key="1">
    <citation type="journal article" date="2020" name="Nature">
        <title>Giant virus diversity and host interactions through global metagenomics.</title>
        <authorList>
            <person name="Schulz F."/>
            <person name="Roux S."/>
            <person name="Paez-Espino D."/>
            <person name="Jungbluth S."/>
            <person name="Walsh D.A."/>
            <person name="Denef V.J."/>
            <person name="McMahon K.D."/>
            <person name="Konstantinidis K.T."/>
            <person name="Eloe-Fadrosh E.A."/>
            <person name="Kyrpides N.C."/>
            <person name="Woyke T."/>
        </authorList>
    </citation>
    <scope>NUCLEOTIDE SEQUENCE</scope>
    <source>
        <strain evidence="3">GVMAG-S-ERX555931-87</strain>
    </source>
</reference>
<dbReference type="EMBL" id="MN738744">
    <property type="protein sequence ID" value="QHT36508.1"/>
    <property type="molecule type" value="Genomic_DNA"/>
</dbReference>
<evidence type="ECO:0000256" key="2">
    <source>
        <dbReference type="ARBA" id="ARBA00023163"/>
    </source>
</evidence>
<accession>A0A6C0F4K8</accession>
<dbReference type="InterPro" id="IPR036161">
    <property type="entry name" value="RPB6/omega-like_sf"/>
</dbReference>
<evidence type="ECO:0000313" key="3">
    <source>
        <dbReference type="EMBL" id="QHT36508.1"/>
    </source>
</evidence>
<dbReference type="SUPFAM" id="SSF63562">
    <property type="entry name" value="RPB6/omega subunit-like"/>
    <property type="match status" value="1"/>
</dbReference>
<name>A0A6C0F4K8_9ZZZZ</name>
<dbReference type="InterPro" id="IPR006110">
    <property type="entry name" value="Pol_omega/Rpo6/RPB6"/>
</dbReference>
<evidence type="ECO:0000256" key="1">
    <source>
        <dbReference type="ARBA" id="ARBA00022478"/>
    </source>
</evidence>
<sequence length="115" mass="13470">MDDLNSDDEIFETKELDNQVVDIEDIATFNQNYAEMKKNYKSRPFLNKYQKTQIISERSQQLANGGIALIANPESYNSVYEIAQEELRQKKIPFIISIPFSGRNEYWKLEDLTIL</sequence>
<dbReference type="GO" id="GO:0003899">
    <property type="term" value="F:DNA-directed RNA polymerase activity"/>
    <property type="evidence" value="ECO:0007669"/>
    <property type="project" value="InterPro"/>
</dbReference>
<protein>
    <recommendedName>
        <fullName evidence="4">RNA polymerase Rpb6</fullName>
    </recommendedName>
</protein>
<dbReference type="GO" id="GO:0000428">
    <property type="term" value="C:DNA-directed RNA polymerase complex"/>
    <property type="evidence" value="ECO:0007669"/>
    <property type="project" value="UniProtKB-KW"/>
</dbReference>
<dbReference type="Pfam" id="PF01192">
    <property type="entry name" value="RNA_pol_Rpb6"/>
    <property type="match status" value="1"/>
</dbReference>
<dbReference type="GO" id="GO:0003677">
    <property type="term" value="F:DNA binding"/>
    <property type="evidence" value="ECO:0007669"/>
    <property type="project" value="InterPro"/>
</dbReference>
<keyword evidence="1" id="KW-0240">DNA-directed RNA polymerase</keyword>
<dbReference type="AlphaFoldDB" id="A0A6C0F4K8"/>
<proteinExistence type="predicted"/>
<dbReference type="Gene3D" id="3.90.940.10">
    <property type="match status" value="1"/>
</dbReference>